<dbReference type="Pfam" id="PF10145">
    <property type="entry name" value="PhageMin_Tail"/>
    <property type="match status" value="1"/>
</dbReference>
<evidence type="ECO:0000313" key="3">
    <source>
        <dbReference type="EMBL" id="QPC82117.1"/>
    </source>
</evidence>
<organism evidence="3 4">
    <name type="scientific">Phototrophicus methaneseepsis</name>
    <dbReference type="NCBI Taxonomy" id="2710758"/>
    <lineage>
        <taxon>Bacteria</taxon>
        <taxon>Bacillati</taxon>
        <taxon>Chloroflexota</taxon>
        <taxon>Candidatus Thermofontia</taxon>
        <taxon>Phototrophicales</taxon>
        <taxon>Phototrophicaceae</taxon>
        <taxon>Phototrophicus</taxon>
    </lineage>
</organism>
<evidence type="ECO:0000313" key="4">
    <source>
        <dbReference type="Proteomes" id="UP000594468"/>
    </source>
</evidence>
<protein>
    <submittedName>
        <fullName evidence="3">Phage tail tape measure protein</fullName>
    </submittedName>
</protein>
<dbReference type="Proteomes" id="UP000594468">
    <property type="component" value="Chromosome"/>
</dbReference>
<dbReference type="KEGG" id="pmet:G4Y79_20905"/>
<dbReference type="NCBIfam" id="TIGR01760">
    <property type="entry name" value="tape_meas_TP901"/>
    <property type="match status" value="1"/>
</dbReference>
<feature type="domain" description="Phage tail tape measure protein" evidence="2">
    <location>
        <begin position="108"/>
        <end position="299"/>
    </location>
</feature>
<reference evidence="3 4" key="1">
    <citation type="submission" date="2020-02" db="EMBL/GenBank/DDBJ databases">
        <authorList>
            <person name="Zheng R.K."/>
            <person name="Sun C.M."/>
        </authorList>
    </citation>
    <scope>NUCLEOTIDE SEQUENCE [LARGE SCALE GENOMIC DNA]</scope>
    <source>
        <strain evidence="4">rifampicinis</strain>
    </source>
</reference>
<gene>
    <name evidence="3" type="ORF">G4Y79_20905</name>
</gene>
<dbReference type="PANTHER" id="PTHR37813:SF1">
    <property type="entry name" value="FELS-2 PROPHAGE PROTEIN"/>
    <property type="match status" value="1"/>
</dbReference>
<dbReference type="PANTHER" id="PTHR37813">
    <property type="entry name" value="FELS-2 PROPHAGE PROTEIN"/>
    <property type="match status" value="1"/>
</dbReference>
<accession>A0A7S8E854</accession>
<keyword evidence="4" id="KW-1185">Reference proteome</keyword>
<dbReference type="InterPro" id="IPR010090">
    <property type="entry name" value="Phage_tape_meas"/>
</dbReference>
<evidence type="ECO:0000256" key="1">
    <source>
        <dbReference type="ARBA" id="ARBA00022612"/>
    </source>
</evidence>
<dbReference type="EMBL" id="CP062983">
    <property type="protein sequence ID" value="QPC82117.1"/>
    <property type="molecule type" value="Genomic_DNA"/>
</dbReference>
<dbReference type="AlphaFoldDB" id="A0A7S8E854"/>
<dbReference type="RefSeq" id="WP_195170186.1">
    <property type="nucleotide sequence ID" value="NZ_CP062983.1"/>
</dbReference>
<evidence type="ECO:0000259" key="2">
    <source>
        <dbReference type="Pfam" id="PF10145"/>
    </source>
</evidence>
<sequence length="840" mass="89072">MAETTLAELVLRVRGDVDSAENDLTSLDNKIDGFTRRARQKLREFGTETAKLAAGAVTATAVASVKAAADWESAFADVRKTVDGTDEQLSVLEDSLRDMASEGVLSALENSHDELAGIAAIAGQLGVKTDDISDFTRVMGAMAVATNLSSEEAATFAARFANITGMDISNVENLGDAIVTLGNNMAAQESDITNMANRLATLSTFNFDVDEILGYSAAMASLGLSAELGGSNFVKTVSQITSAVAEGGPALRTFAETAGMTADEFAELNKNDPSAAFNAFIEGLGKLDADEQLQTLQALNITSTEQQRVLLTLASGYATVEQGLSLANDAFEGNNALMDEAAAKADTTAGNFNSLKNKVNDLAVDIGEALLPAFNDIITGAGNVVDGLKEQDWETVASGLERIVQPFGDLIGDILGFDMPDLSGGLVAFVDGMENAMAAIQIVLDRAARGIDLWMLNVKLDILEFVYDLRNRIYNLTKDSMFGPIDIAPGIVVDTGDIRLDISNREFADDLTRALYGQLNSEDFDLASVLFGPEGFEKALTPEQLQGMIDFGGFADAIGWEGKRAIQDGMKRALEENDVTNIELLAPLALGLDIDQDSLKEQVATALQTAVDAGDADTIEALKPLVVALDIEFADYDATTTTGSEAYQQLVDDAMYEAREAAARDQHELQMQIMLDPDLDEASAQDEVTTVVEAVAYSAAPTVDLAIQPGAIDTSKVADAIQRALRAQGWMDPGAGQNIPVPLSDSPTGGGGGSGAALANQEYHSGGVVGFQNGADEGWAWVQAGETVRTKAQEASIQQQLAGQAAAMQTVQILVNSYGQSFRDVGEMVRRDWDTRGYMN</sequence>
<keyword evidence="1" id="KW-1188">Viral release from host cell</keyword>
<proteinExistence type="predicted"/>
<name>A0A7S8E854_9CHLR</name>